<evidence type="ECO:0000313" key="3">
    <source>
        <dbReference type="Proteomes" id="UP000015525"/>
    </source>
</evidence>
<protein>
    <recommendedName>
        <fullName evidence="1">SH3b domain-containing protein</fullName>
    </recommendedName>
</protein>
<evidence type="ECO:0000259" key="1">
    <source>
        <dbReference type="SMART" id="SM00287"/>
    </source>
</evidence>
<keyword evidence="3" id="KW-1185">Reference proteome</keyword>
<dbReference type="AlphaFoldDB" id="T0IF45"/>
<reference evidence="2 3" key="1">
    <citation type="journal article" date="2013" name="Genome Announc.">
        <title>Draft Genome Sequence of Sphingobium quisquiliarum Strain P25T, a Novel Hexachlorocyclohexane (HCH)-Degrading Bacterium Isolated from an HCH Dumpsite.</title>
        <authorList>
            <person name="Kumar Singh A."/>
            <person name="Sangwan N."/>
            <person name="Sharma A."/>
            <person name="Gupta V."/>
            <person name="Khurana J.P."/>
            <person name="Lal R."/>
        </authorList>
    </citation>
    <scope>NUCLEOTIDE SEQUENCE [LARGE SCALE GENOMIC DNA]</scope>
    <source>
        <strain evidence="2 3">P25</strain>
    </source>
</reference>
<dbReference type="PATRIC" id="fig|1329909.3.peg.1527"/>
<dbReference type="SMART" id="SM00287">
    <property type="entry name" value="SH3b"/>
    <property type="match status" value="2"/>
</dbReference>
<comment type="caution">
    <text evidence="2">The sequence shown here is derived from an EMBL/GenBank/DDBJ whole genome shotgun (WGS) entry which is preliminary data.</text>
</comment>
<sequence length="198" mass="21053">MQGRYSPFGRWSSAYAPSASPQLPAMAGSGYGHAQDGEGNRSGMKGYLLGAGAIGALCIAGASGASPAKPVPYWASISQDEARMRVGPSLDYPSNWVYRRRDLPVKVVQVLGLWRKVEDPDGTQGWMHVRLLSDTATAIVTAPTAPMRASADEGAKTVYRAEKGVVGRLASCSNGWCQFDVKGQKGFVRATDVWGATQ</sequence>
<organism evidence="2 3">
    <name type="scientific">Sphingobium quisquiliarum P25</name>
    <dbReference type="NCBI Taxonomy" id="1329909"/>
    <lineage>
        <taxon>Bacteria</taxon>
        <taxon>Pseudomonadati</taxon>
        <taxon>Pseudomonadota</taxon>
        <taxon>Alphaproteobacteria</taxon>
        <taxon>Sphingomonadales</taxon>
        <taxon>Sphingomonadaceae</taxon>
        <taxon>Sphingobium</taxon>
    </lineage>
</organism>
<accession>T0IF45</accession>
<feature type="domain" description="SH3b" evidence="1">
    <location>
        <begin position="136"/>
        <end position="197"/>
    </location>
</feature>
<dbReference type="Proteomes" id="UP000015525">
    <property type="component" value="Unassembled WGS sequence"/>
</dbReference>
<proteinExistence type="predicted"/>
<dbReference type="InterPro" id="IPR003646">
    <property type="entry name" value="SH3-like_bac-type"/>
</dbReference>
<dbReference type="Gene3D" id="2.30.30.40">
    <property type="entry name" value="SH3 Domains"/>
    <property type="match status" value="1"/>
</dbReference>
<evidence type="ECO:0000313" key="2">
    <source>
        <dbReference type="EMBL" id="EQB08264.1"/>
    </source>
</evidence>
<dbReference type="Pfam" id="PF06347">
    <property type="entry name" value="SH3_4"/>
    <property type="match status" value="2"/>
</dbReference>
<feature type="domain" description="SH3b" evidence="1">
    <location>
        <begin position="72"/>
        <end position="135"/>
    </location>
</feature>
<dbReference type="EMBL" id="ATHO01000070">
    <property type="protein sequence ID" value="EQB08264.1"/>
    <property type="molecule type" value="Genomic_DNA"/>
</dbReference>
<name>T0IF45_9SPHN</name>
<gene>
    <name evidence="2" type="ORF">L288_07895</name>
</gene>
<dbReference type="InterPro" id="IPR010466">
    <property type="entry name" value="DUF1058"/>
</dbReference>